<keyword evidence="2" id="KW-1185">Reference proteome</keyword>
<protein>
    <submittedName>
        <fullName evidence="1">Uncharacterized protein</fullName>
    </submittedName>
</protein>
<reference evidence="1" key="1">
    <citation type="submission" date="2020-08" db="EMBL/GenBank/DDBJ databases">
        <title>Whole genome shotgun sequence of Actinocatenispora sera NBRC 101916.</title>
        <authorList>
            <person name="Komaki H."/>
            <person name="Tamura T."/>
        </authorList>
    </citation>
    <scope>NUCLEOTIDE SEQUENCE</scope>
    <source>
        <strain evidence="1">NBRC 101916</strain>
    </source>
</reference>
<dbReference type="EMBL" id="AP023354">
    <property type="protein sequence ID" value="BCJ32077.1"/>
    <property type="molecule type" value="Genomic_DNA"/>
</dbReference>
<dbReference type="OrthoDB" id="3473175at2"/>
<gene>
    <name evidence="1" type="ORF">Asera_61850</name>
</gene>
<dbReference type="KEGG" id="aser:Asera_61850"/>
<sequence>MSDTKAHRISSAKDVHAGDAVWISPAAGVHGWGSGWHMVVKTSPALVEGAVYVHAAPLDDIDGASPVRVFYCRVSGLLVRRLA</sequence>
<evidence type="ECO:0000313" key="1">
    <source>
        <dbReference type="EMBL" id="BCJ32077.1"/>
    </source>
</evidence>
<dbReference type="RefSeq" id="WP_030447079.1">
    <property type="nucleotide sequence ID" value="NZ_AP023354.1"/>
</dbReference>
<proteinExistence type="predicted"/>
<dbReference type="AlphaFoldDB" id="A0A810LA04"/>
<evidence type="ECO:0000313" key="2">
    <source>
        <dbReference type="Proteomes" id="UP000680750"/>
    </source>
</evidence>
<organism evidence="1 2">
    <name type="scientific">Actinocatenispora sera</name>
    <dbReference type="NCBI Taxonomy" id="390989"/>
    <lineage>
        <taxon>Bacteria</taxon>
        <taxon>Bacillati</taxon>
        <taxon>Actinomycetota</taxon>
        <taxon>Actinomycetes</taxon>
        <taxon>Micromonosporales</taxon>
        <taxon>Micromonosporaceae</taxon>
        <taxon>Actinocatenispora</taxon>
    </lineage>
</organism>
<name>A0A810LA04_9ACTN</name>
<dbReference type="Proteomes" id="UP000680750">
    <property type="component" value="Chromosome"/>
</dbReference>
<accession>A0A810LA04</accession>